<keyword evidence="2" id="KW-0378">Hydrolase</keyword>
<comment type="subcellular location">
    <subcellularLocation>
        <location evidence="2">Cytoplasm</location>
    </subcellularLocation>
</comment>
<dbReference type="KEGG" id="mpd:MCP_2631"/>
<dbReference type="Gene3D" id="3.30.70.3250">
    <property type="entry name" value="Ribonuclease P, Pop5 subunit"/>
    <property type="match status" value="1"/>
</dbReference>
<gene>
    <name evidence="2 3" type="primary">rnp2</name>
    <name evidence="3" type="ordered locus">MCP_2631</name>
</gene>
<dbReference type="SUPFAM" id="SSF160350">
    <property type="entry name" value="Rnp2-like"/>
    <property type="match status" value="1"/>
</dbReference>
<dbReference type="GO" id="GO:0005737">
    <property type="term" value="C:cytoplasm"/>
    <property type="evidence" value="ECO:0007669"/>
    <property type="project" value="UniProtKB-SubCell"/>
</dbReference>
<dbReference type="GO" id="GO:0001682">
    <property type="term" value="P:tRNA 5'-leader removal"/>
    <property type="evidence" value="ECO:0007669"/>
    <property type="project" value="UniProtKB-UniRule"/>
</dbReference>
<dbReference type="GeneID" id="8683044"/>
<accession>D1Z1Y1</accession>
<dbReference type="STRING" id="304371.MCP_2631"/>
<dbReference type="InterPro" id="IPR002759">
    <property type="entry name" value="Pop5/Rpp14/Rnp2-like"/>
</dbReference>
<evidence type="ECO:0000256" key="1">
    <source>
        <dbReference type="ARBA" id="ARBA00022694"/>
    </source>
</evidence>
<dbReference type="Proteomes" id="UP000001882">
    <property type="component" value="Chromosome"/>
</dbReference>
<dbReference type="EMBL" id="AP011532">
    <property type="protein sequence ID" value="BAI62703.1"/>
    <property type="molecule type" value="Genomic_DNA"/>
</dbReference>
<keyword evidence="2" id="KW-0255">Endonuclease</keyword>
<keyword evidence="1 2" id="KW-0819">tRNA processing</keyword>
<comment type="similarity">
    <text evidence="2">Belongs to the eukaryotic/archaeal RNase P protein component 2 family.</text>
</comment>
<dbReference type="eggNOG" id="arCOG01365">
    <property type="taxonomic scope" value="Archaea"/>
</dbReference>
<reference evidence="4" key="3">
    <citation type="journal article" date="2011" name="PLoS ONE">
        <title>Genome sequence of a mesophilic hydrogenotrophic methanogen Methanocella paludicola, the first cultivated representative of the order Methanocellales.</title>
        <authorList>
            <person name="Sakai S."/>
            <person name="Takaki Y."/>
            <person name="Shimamura S."/>
            <person name="Sekine M."/>
            <person name="Tajima T."/>
            <person name="Kosugi H."/>
            <person name="Ichikawa N."/>
            <person name="Tasumi E."/>
            <person name="Hiraki A.T."/>
            <person name="Shimizu A."/>
            <person name="Kato Y."/>
            <person name="Nishiko R."/>
            <person name="Mori K."/>
            <person name="Fujita N."/>
            <person name="Imachi H."/>
            <person name="Takai K."/>
        </authorList>
    </citation>
    <scope>NUCLEOTIDE SEQUENCE [LARGE SCALE GENOMIC DNA]</scope>
    <source>
        <strain evidence="4">DSM 17711 / JCM 13418 / NBRC 101707 / SANAE</strain>
    </source>
</reference>
<evidence type="ECO:0000313" key="3">
    <source>
        <dbReference type="EMBL" id="BAI62703.1"/>
    </source>
</evidence>
<protein>
    <recommendedName>
        <fullName evidence="2">Ribonuclease P protein component 2</fullName>
        <shortName evidence="2">RNase P component 2</shortName>
        <ecNumber evidence="2">3.1.26.5</ecNumber>
    </recommendedName>
    <alternativeName>
        <fullName evidence="2">Pop5</fullName>
    </alternativeName>
</protein>
<comment type="catalytic activity">
    <reaction evidence="2">
        <text>Endonucleolytic cleavage of RNA, removing 5'-extranucleotides from tRNA precursor.</text>
        <dbReference type="EC" id="3.1.26.5"/>
    </reaction>
</comment>
<keyword evidence="2" id="KW-0963">Cytoplasm</keyword>
<dbReference type="OrthoDB" id="19261at2157"/>
<dbReference type="PATRIC" id="fig|304371.9.peg.2688"/>
<dbReference type="GO" id="GO:0004526">
    <property type="term" value="F:ribonuclease P activity"/>
    <property type="evidence" value="ECO:0007669"/>
    <property type="project" value="UniProtKB-UniRule"/>
</dbReference>
<evidence type="ECO:0000256" key="2">
    <source>
        <dbReference type="HAMAP-Rule" id="MF_00755"/>
    </source>
</evidence>
<organism evidence="3 4">
    <name type="scientific">Methanocella paludicola (strain DSM 17711 / JCM 13418 / NBRC 101707 / SANAE)</name>
    <dbReference type="NCBI Taxonomy" id="304371"/>
    <lineage>
        <taxon>Archaea</taxon>
        <taxon>Methanobacteriati</taxon>
        <taxon>Methanobacteriota</taxon>
        <taxon>Stenosarchaea group</taxon>
        <taxon>Methanomicrobia</taxon>
        <taxon>Methanocellales</taxon>
        <taxon>Methanocellaceae</taxon>
        <taxon>Methanocella</taxon>
    </lineage>
</organism>
<sequence length="169" mass="18700">MKILPSSLREKKRYIAFEVACESEPVDRKALLDEIFFATQTLVGDTGNSEIGYRLIDFNGSRGIMRVNLNAVESARAAMSTVCAIKGNRAAIRILGVAGTIRAAIEKYMPLKNISATNILSKPISNMSGTVVRERGEEFEMVPDDKEVLKRANAHYVSLTSFDLRSLKE</sequence>
<name>D1Z1Y1_METPS</name>
<keyword evidence="2" id="KW-0540">Nuclease</keyword>
<dbReference type="InterPro" id="IPR038085">
    <property type="entry name" value="Rnp2-like_sf"/>
</dbReference>
<dbReference type="HAMAP" id="MF_00755">
    <property type="entry name" value="RNase_P_2"/>
    <property type="match status" value="1"/>
</dbReference>
<reference evidence="3 4" key="2">
    <citation type="journal article" date="2008" name="Int. J. Syst. Evol. Microbiol.">
        <title>Methanocella paludicola gen. nov., sp. nov., a methane-producing archaeon, the first isolate of the lineage 'Rice Cluster I', and proposal of the new archaeal order Methanocellales ord. nov.</title>
        <authorList>
            <person name="Sakai S."/>
            <person name="Imachi H."/>
            <person name="Hanada S."/>
            <person name="Ohashi A."/>
            <person name="Harada H."/>
            <person name="Kamagata Y."/>
        </authorList>
    </citation>
    <scope>NUCLEOTIDE SEQUENCE [LARGE SCALE GENOMIC DNA]</scope>
    <source>
        <strain evidence="4">DSM 17711 / JCM 13418 / NBRC 101707 / SANAE</strain>
    </source>
</reference>
<dbReference type="EC" id="3.1.26.5" evidence="2"/>
<dbReference type="Pfam" id="PF01900">
    <property type="entry name" value="RNase_P_Rpp14"/>
    <property type="match status" value="1"/>
</dbReference>
<dbReference type="RefSeq" id="WP_012901377.1">
    <property type="nucleotide sequence ID" value="NC_013665.1"/>
</dbReference>
<proteinExistence type="inferred from homology"/>
<evidence type="ECO:0000313" key="4">
    <source>
        <dbReference type="Proteomes" id="UP000001882"/>
    </source>
</evidence>
<dbReference type="InParanoid" id="D1Z1Y1"/>
<dbReference type="GO" id="GO:0030677">
    <property type="term" value="C:ribonuclease P complex"/>
    <property type="evidence" value="ECO:0007669"/>
    <property type="project" value="UniProtKB-UniRule"/>
</dbReference>
<comment type="function">
    <text evidence="2">Part of ribonuclease P, a protein complex that generates mature tRNA molecules by cleaving their 5'-ends.</text>
</comment>
<dbReference type="AlphaFoldDB" id="D1Z1Y1"/>
<reference evidence="3 4" key="1">
    <citation type="journal article" date="2007" name="Appl. Environ. Microbiol.">
        <title>Isolation of key methanogens for global methane emission from rice paddy fields: a novel isolate affiliated with the clone cluster rice cluster I.</title>
        <authorList>
            <person name="Sakai S."/>
            <person name="Imachi H."/>
            <person name="Sekiguchi Y."/>
            <person name="Ohashi A."/>
            <person name="Harada H."/>
            <person name="Kamagata Y."/>
        </authorList>
    </citation>
    <scope>NUCLEOTIDE SEQUENCE [LARGE SCALE GENOMIC DNA]</scope>
    <source>
        <strain evidence="4">DSM 17711 / JCM 13418 / NBRC 101707 / SANAE</strain>
    </source>
</reference>
<keyword evidence="4" id="KW-1185">Reference proteome</keyword>
<comment type="subunit">
    <text evidence="2">Consists of a catalytic RNA component and at least 4-5 protein subunits.</text>
</comment>